<name>D7E608_METEZ</name>
<dbReference type="Proteomes" id="UP000000391">
    <property type="component" value="Chromosome"/>
</dbReference>
<comment type="cofactor">
    <cofactor evidence="1">
        <name>[4Fe-4S] cluster</name>
        <dbReference type="ChEBI" id="CHEBI:49883"/>
    </cofactor>
</comment>
<dbReference type="CDD" id="cd01335">
    <property type="entry name" value="Radical_SAM"/>
    <property type="match status" value="1"/>
</dbReference>
<dbReference type="GeneID" id="9345709"/>
<evidence type="ECO:0000256" key="3">
    <source>
        <dbReference type="ARBA" id="ARBA00022691"/>
    </source>
</evidence>
<dbReference type="Gene3D" id="3.20.20.70">
    <property type="entry name" value="Aldolase class I"/>
    <property type="match status" value="1"/>
</dbReference>
<evidence type="ECO:0000256" key="6">
    <source>
        <dbReference type="ARBA" id="ARBA00023014"/>
    </source>
</evidence>
<dbReference type="PROSITE" id="PS51918">
    <property type="entry name" value="RADICAL_SAM"/>
    <property type="match status" value="1"/>
</dbReference>
<reference evidence="8 9" key="1">
    <citation type="submission" date="2010-06" db="EMBL/GenBank/DDBJ databases">
        <title>Complete sequence chromosome of Methanohalobium evestigatum Z-7303.</title>
        <authorList>
            <consortium name="US DOE Joint Genome Institute"/>
            <person name="Lucas S."/>
            <person name="Copeland A."/>
            <person name="Lapidus A."/>
            <person name="Cheng J.-F."/>
            <person name="Bruce D."/>
            <person name="Goodwin L."/>
            <person name="Pitluck S."/>
            <person name="Saunders E."/>
            <person name="Detter J.C."/>
            <person name="Han C."/>
            <person name="Tapia R."/>
            <person name="Land M."/>
            <person name="Hauser L."/>
            <person name="Kyrpides N."/>
            <person name="Mikhailova N."/>
            <person name="Sieprawska-Lupa M."/>
            <person name="Whitman W.B."/>
            <person name="Anderson I."/>
            <person name="Woyke T."/>
        </authorList>
    </citation>
    <scope>NUCLEOTIDE SEQUENCE [LARGE SCALE GENOMIC DNA]</scope>
    <source>
        <strain evidence="9">ATCC BAA-1072 / DSM 3721 / NBRC 107634 / OCM 161 / Z-7303</strain>
    </source>
</reference>
<evidence type="ECO:0000256" key="4">
    <source>
        <dbReference type="ARBA" id="ARBA00022723"/>
    </source>
</evidence>
<organism evidence="8 9">
    <name type="scientific">Methanohalobium evestigatum (strain ATCC BAA-1072 / DSM 3721 / NBRC 107634 / OCM 161 / Z-7303)</name>
    <dbReference type="NCBI Taxonomy" id="644295"/>
    <lineage>
        <taxon>Archaea</taxon>
        <taxon>Methanobacteriati</taxon>
        <taxon>Methanobacteriota</taxon>
        <taxon>Stenosarchaea group</taxon>
        <taxon>Methanomicrobia</taxon>
        <taxon>Methanosarcinales</taxon>
        <taxon>Methanosarcinaceae</taxon>
        <taxon>Methanohalobium</taxon>
    </lineage>
</organism>
<protein>
    <submittedName>
        <fullName evidence="8">Anaerobic ribonucleoside-triphosphate reductase activating protein</fullName>
    </submittedName>
</protein>
<sequence>MQFNHGATVPISTIDWHGKVSIVISFRGCPFRCPYCHNYELLTGSNFVDISEIESQINKSKIFVDNVVFTGGEPFMQPDALKHLVGFAKQNNLLVGINTNGFYPERIKEIICEGKVDKFFVDLKAPLDNVDLYRKISGYNSSDYPEPVNRVAESLKILYENGVEFELRTTVVRDFIGNSDDITKISGWISKHLSKDVPYVIQRGIPEHSKDSDLHGIKPLEREEILGLSEYACNYLNDVRINTDLGYEKVC</sequence>
<keyword evidence="9" id="KW-1185">Reference proteome</keyword>
<dbReference type="InterPro" id="IPR058240">
    <property type="entry name" value="rSAM_sf"/>
</dbReference>
<dbReference type="InterPro" id="IPR034457">
    <property type="entry name" value="Organic_radical-activating"/>
</dbReference>
<evidence type="ECO:0000259" key="7">
    <source>
        <dbReference type="PROSITE" id="PS51918"/>
    </source>
</evidence>
<dbReference type="NCBIfam" id="TIGR02495">
    <property type="entry name" value="NrdG2"/>
    <property type="match status" value="1"/>
</dbReference>
<dbReference type="InterPro" id="IPR013785">
    <property type="entry name" value="Aldolase_TIM"/>
</dbReference>
<dbReference type="SUPFAM" id="SSF102114">
    <property type="entry name" value="Radical SAM enzymes"/>
    <property type="match status" value="1"/>
</dbReference>
<feature type="domain" description="Radical SAM core" evidence="7">
    <location>
        <begin position="16"/>
        <end position="236"/>
    </location>
</feature>
<dbReference type="EMBL" id="CP002069">
    <property type="protein sequence ID" value="ADI73030.1"/>
    <property type="molecule type" value="Genomic_DNA"/>
</dbReference>
<evidence type="ECO:0000256" key="2">
    <source>
        <dbReference type="ARBA" id="ARBA00022485"/>
    </source>
</evidence>
<evidence type="ECO:0000313" key="8">
    <source>
        <dbReference type="EMBL" id="ADI73030.1"/>
    </source>
</evidence>
<keyword evidence="4" id="KW-0479">Metal-binding</keyword>
<accession>D7E608</accession>
<keyword evidence="2" id="KW-0004">4Fe-4S</keyword>
<dbReference type="GO" id="GO:0046872">
    <property type="term" value="F:metal ion binding"/>
    <property type="evidence" value="ECO:0007669"/>
    <property type="project" value="UniProtKB-KW"/>
</dbReference>
<dbReference type="SFLD" id="SFLDS00029">
    <property type="entry name" value="Radical_SAM"/>
    <property type="match status" value="1"/>
</dbReference>
<dbReference type="GO" id="GO:0003824">
    <property type="term" value="F:catalytic activity"/>
    <property type="evidence" value="ECO:0007669"/>
    <property type="project" value="InterPro"/>
</dbReference>
<keyword evidence="5" id="KW-0408">Iron</keyword>
<dbReference type="SFLD" id="SFLDG01067">
    <property type="entry name" value="SPASM/twitch_domain_containing"/>
    <property type="match status" value="1"/>
</dbReference>
<dbReference type="STRING" id="644295.Metev_0098"/>
<dbReference type="HOGENOM" id="CLU_078147_0_0_2"/>
<dbReference type="GO" id="GO:0051539">
    <property type="term" value="F:4 iron, 4 sulfur cluster binding"/>
    <property type="evidence" value="ECO:0007669"/>
    <property type="project" value="UniProtKB-KW"/>
</dbReference>
<dbReference type="KEGG" id="mev:Metev_0098"/>
<gene>
    <name evidence="8" type="ordered locus">Metev_0098</name>
</gene>
<dbReference type="AlphaFoldDB" id="D7E608"/>
<keyword evidence="3" id="KW-0949">S-adenosyl-L-methionine</keyword>
<dbReference type="OrthoDB" id="371936at2157"/>
<evidence type="ECO:0000256" key="1">
    <source>
        <dbReference type="ARBA" id="ARBA00001966"/>
    </source>
</evidence>
<proteinExistence type="predicted"/>
<evidence type="ECO:0000313" key="9">
    <source>
        <dbReference type="Proteomes" id="UP000000391"/>
    </source>
</evidence>
<dbReference type="InterPro" id="IPR007197">
    <property type="entry name" value="rSAM"/>
</dbReference>
<dbReference type="SFLD" id="SFLDG01094">
    <property type="entry name" value="Uncharacterised_Radical_SAM_Su"/>
    <property type="match status" value="1"/>
</dbReference>
<dbReference type="InterPro" id="IPR012840">
    <property type="entry name" value="NrdG2"/>
</dbReference>
<dbReference type="PANTHER" id="PTHR30352">
    <property type="entry name" value="PYRUVATE FORMATE-LYASE-ACTIVATING ENZYME"/>
    <property type="match status" value="1"/>
</dbReference>
<evidence type="ECO:0000256" key="5">
    <source>
        <dbReference type="ARBA" id="ARBA00023004"/>
    </source>
</evidence>
<dbReference type="RefSeq" id="WP_013193598.1">
    <property type="nucleotide sequence ID" value="NC_014253.1"/>
</dbReference>
<dbReference type="Pfam" id="PF04055">
    <property type="entry name" value="Radical_SAM"/>
    <property type="match status" value="1"/>
</dbReference>
<keyword evidence="6" id="KW-0411">Iron-sulfur</keyword>